<sequence>MINDASGPKLDAINTTLEGIGYILSSIHEEGVNNTTTLQNHSQVLKDLTIVLTSNADNEQIYDLQQAMDKLHLDVAANTTTITDLQSTVAGLFTSVTDLFSKVDVQNGLLIKILAQLKTHSQPSPSFAAENRHTLQMAIEFGVLTGVPIEDLEVQVAGLAMASTSTPS</sequence>
<accession>A0ACB8XQT1</accession>
<keyword evidence="2" id="KW-1185">Reference proteome</keyword>
<organism evidence="1 2">
    <name type="scientific">Arctium lappa</name>
    <name type="common">Greater burdock</name>
    <name type="synonym">Lappa major</name>
    <dbReference type="NCBI Taxonomy" id="4217"/>
    <lineage>
        <taxon>Eukaryota</taxon>
        <taxon>Viridiplantae</taxon>
        <taxon>Streptophyta</taxon>
        <taxon>Embryophyta</taxon>
        <taxon>Tracheophyta</taxon>
        <taxon>Spermatophyta</taxon>
        <taxon>Magnoliopsida</taxon>
        <taxon>eudicotyledons</taxon>
        <taxon>Gunneridae</taxon>
        <taxon>Pentapetalae</taxon>
        <taxon>asterids</taxon>
        <taxon>campanulids</taxon>
        <taxon>Asterales</taxon>
        <taxon>Asteraceae</taxon>
        <taxon>Carduoideae</taxon>
        <taxon>Cardueae</taxon>
        <taxon>Arctiinae</taxon>
        <taxon>Arctium</taxon>
    </lineage>
</organism>
<evidence type="ECO:0000313" key="2">
    <source>
        <dbReference type="Proteomes" id="UP001055879"/>
    </source>
</evidence>
<evidence type="ECO:0000313" key="1">
    <source>
        <dbReference type="EMBL" id="KAI3669124.1"/>
    </source>
</evidence>
<protein>
    <submittedName>
        <fullName evidence="1">Uncharacterized protein</fullName>
    </submittedName>
</protein>
<proteinExistence type="predicted"/>
<reference evidence="2" key="1">
    <citation type="journal article" date="2022" name="Mol. Ecol. Resour.">
        <title>The genomes of chicory, endive, great burdock and yacon provide insights into Asteraceae palaeo-polyploidization history and plant inulin production.</title>
        <authorList>
            <person name="Fan W."/>
            <person name="Wang S."/>
            <person name="Wang H."/>
            <person name="Wang A."/>
            <person name="Jiang F."/>
            <person name="Liu H."/>
            <person name="Zhao H."/>
            <person name="Xu D."/>
            <person name="Zhang Y."/>
        </authorList>
    </citation>
    <scope>NUCLEOTIDE SEQUENCE [LARGE SCALE GENOMIC DNA]</scope>
    <source>
        <strain evidence="2">cv. Niubang</strain>
    </source>
</reference>
<dbReference type="Proteomes" id="UP001055879">
    <property type="component" value="Linkage Group LG16"/>
</dbReference>
<comment type="caution">
    <text evidence="1">The sequence shown here is derived from an EMBL/GenBank/DDBJ whole genome shotgun (WGS) entry which is preliminary data.</text>
</comment>
<dbReference type="EMBL" id="CM042062">
    <property type="protein sequence ID" value="KAI3669124.1"/>
    <property type="molecule type" value="Genomic_DNA"/>
</dbReference>
<name>A0ACB8XQT1_ARCLA</name>
<reference evidence="1 2" key="2">
    <citation type="journal article" date="2022" name="Mol. Ecol. Resour.">
        <title>The genomes of chicory, endive, great burdock and yacon provide insights into Asteraceae paleo-polyploidization history and plant inulin production.</title>
        <authorList>
            <person name="Fan W."/>
            <person name="Wang S."/>
            <person name="Wang H."/>
            <person name="Wang A."/>
            <person name="Jiang F."/>
            <person name="Liu H."/>
            <person name="Zhao H."/>
            <person name="Xu D."/>
            <person name="Zhang Y."/>
        </authorList>
    </citation>
    <scope>NUCLEOTIDE SEQUENCE [LARGE SCALE GENOMIC DNA]</scope>
    <source>
        <strain evidence="2">cv. Niubang</strain>
    </source>
</reference>
<gene>
    <name evidence="1" type="ORF">L6452_40348</name>
</gene>